<dbReference type="InterPro" id="IPR029052">
    <property type="entry name" value="Metallo-depent_PP-like"/>
</dbReference>
<dbReference type="RefSeq" id="WP_371851703.1">
    <property type="nucleotide sequence ID" value="NZ_UWOC01000137.1"/>
</dbReference>
<dbReference type="InterPro" id="IPR026336">
    <property type="entry name" value="PdeM-like"/>
</dbReference>
<dbReference type="InterPro" id="IPR024173">
    <property type="entry name" value="Pesterase_MJ0037-like"/>
</dbReference>
<dbReference type="GO" id="GO:0016787">
    <property type="term" value="F:hydrolase activity"/>
    <property type="evidence" value="ECO:0007669"/>
    <property type="project" value="InterPro"/>
</dbReference>
<reference evidence="3" key="1">
    <citation type="submission" date="2018-10" db="EMBL/GenBank/DDBJ databases">
        <authorList>
            <person name="Peiro R."/>
            <person name="Begona"/>
            <person name="Cbmso G."/>
            <person name="Lopez M."/>
            <person name="Gonzalez S."/>
            <person name="Sacristan E."/>
            <person name="Castillo E."/>
        </authorList>
    </citation>
    <scope>NUCLEOTIDE SEQUENCE [LARGE SCALE GENOMIC DNA]</scope>
</reference>
<dbReference type="AlphaFoldDB" id="A0A3S4BVC3"/>
<organism evidence="2 3">
    <name type="scientific">Rhodoplanes serenus</name>
    <dbReference type="NCBI Taxonomy" id="200615"/>
    <lineage>
        <taxon>Bacteria</taxon>
        <taxon>Pseudomonadati</taxon>
        <taxon>Pseudomonadota</taxon>
        <taxon>Alphaproteobacteria</taxon>
        <taxon>Hyphomicrobiales</taxon>
        <taxon>Nitrobacteraceae</taxon>
        <taxon>Rhodoplanes</taxon>
    </lineage>
</organism>
<evidence type="ECO:0000313" key="3">
    <source>
        <dbReference type="Proteomes" id="UP000289200"/>
    </source>
</evidence>
<dbReference type="PIRSF" id="PIRSF000887">
    <property type="entry name" value="Pesterase_MJ0037"/>
    <property type="match status" value="1"/>
</dbReference>
<accession>A0A3S4BVC3</accession>
<evidence type="ECO:0000259" key="1">
    <source>
        <dbReference type="Pfam" id="PF00149"/>
    </source>
</evidence>
<dbReference type="InterPro" id="IPR004843">
    <property type="entry name" value="Calcineurin-like_PHP"/>
</dbReference>
<dbReference type="EMBL" id="UWOC01000137">
    <property type="protein sequence ID" value="VCU08221.1"/>
    <property type="molecule type" value="Genomic_DNA"/>
</dbReference>
<dbReference type="NCBIfam" id="TIGR04123">
    <property type="entry name" value="P_estr_lig_assc"/>
    <property type="match status" value="1"/>
</dbReference>
<evidence type="ECO:0000313" key="2">
    <source>
        <dbReference type="EMBL" id="VCU08221.1"/>
    </source>
</evidence>
<feature type="domain" description="Calcineurin-like phosphoesterase" evidence="1">
    <location>
        <begin position="50"/>
        <end position="148"/>
    </location>
</feature>
<gene>
    <name evidence="2" type="ORF">RHODGE_RHODGE_02080</name>
</gene>
<dbReference type="Proteomes" id="UP000289200">
    <property type="component" value="Unassembled WGS sequence"/>
</dbReference>
<keyword evidence="3" id="KW-1185">Reference proteome</keyword>
<name>A0A3S4BVC3_9BRAD</name>
<dbReference type="PANTHER" id="PTHR39323:SF1">
    <property type="entry name" value="BLR1149 PROTEIN"/>
    <property type="match status" value="1"/>
</dbReference>
<sequence length="257" mass="26998">MRDARTIAPAAADGGATDGGAAAVAGTTLVVAGVPLVADLSGALWWPARRTLVVADLHLEKGSACAVRGALLPPFDTAETLERLAWVIGFYDPARVIALGDSFHDGEGADRLAAENRAHLRTLQSGRDWVWIAGNHDPEPARAVGGRFADTLVDGPLLFRHEPSAASPATGSLAAPVGEIAGHLHPCARIVQRGRSLTRRCFATDGRRLVMPAFGAYTGGLSVRHRAFARVFGGDAFTTHLIGDSRLYTVPAVRCIA</sequence>
<comment type="caution">
    <text evidence="2">The sequence shown here is derived from an EMBL/GenBank/DDBJ whole genome shotgun (WGS) entry which is preliminary data.</text>
</comment>
<dbReference type="Gene3D" id="3.60.21.10">
    <property type="match status" value="1"/>
</dbReference>
<dbReference type="PANTHER" id="PTHR39323">
    <property type="entry name" value="BLR1149 PROTEIN"/>
    <property type="match status" value="1"/>
</dbReference>
<dbReference type="Pfam" id="PF00149">
    <property type="entry name" value="Metallophos"/>
    <property type="match status" value="1"/>
</dbReference>
<proteinExistence type="predicted"/>
<protein>
    <recommendedName>
        <fullName evidence="1">Calcineurin-like phosphoesterase domain-containing protein</fullName>
    </recommendedName>
</protein>
<dbReference type="SUPFAM" id="SSF56300">
    <property type="entry name" value="Metallo-dependent phosphatases"/>
    <property type="match status" value="1"/>
</dbReference>